<evidence type="ECO:0000313" key="1">
    <source>
        <dbReference type="EMBL" id="CAH3021511.1"/>
    </source>
</evidence>
<gene>
    <name evidence="1" type="ORF">PEVE_00011711</name>
</gene>
<comment type="caution">
    <text evidence="1">The sequence shown here is derived from an EMBL/GenBank/DDBJ whole genome shotgun (WGS) entry which is preliminary data.</text>
</comment>
<protein>
    <submittedName>
        <fullName evidence="1">Uncharacterized protein</fullName>
    </submittedName>
</protein>
<keyword evidence="2" id="KW-1185">Reference proteome</keyword>
<dbReference type="Proteomes" id="UP001159427">
    <property type="component" value="Unassembled WGS sequence"/>
</dbReference>
<organism evidence="1 2">
    <name type="scientific">Porites evermanni</name>
    <dbReference type="NCBI Taxonomy" id="104178"/>
    <lineage>
        <taxon>Eukaryota</taxon>
        <taxon>Metazoa</taxon>
        <taxon>Cnidaria</taxon>
        <taxon>Anthozoa</taxon>
        <taxon>Hexacorallia</taxon>
        <taxon>Scleractinia</taxon>
        <taxon>Fungiina</taxon>
        <taxon>Poritidae</taxon>
        <taxon>Porites</taxon>
    </lineage>
</organism>
<evidence type="ECO:0000313" key="2">
    <source>
        <dbReference type="Proteomes" id="UP001159427"/>
    </source>
</evidence>
<name>A0ABN8LW39_9CNID</name>
<accession>A0ABN8LW39</accession>
<dbReference type="EMBL" id="CALNXI010000185">
    <property type="protein sequence ID" value="CAH3021511.1"/>
    <property type="molecule type" value="Genomic_DNA"/>
</dbReference>
<sequence length="99" mass="10746">MTILKVTVRKLNVPKETWHDLLQSAKIYIGEDGNESDKDTFSAFNPGSTFICAVGKEIWSPSPQESNTPASPLSSIEVNTIKTSHTVTVAHTAKVGAFK</sequence>
<reference evidence="1 2" key="1">
    <citation type="submission" date="2022-05" db="EMBL/GenBank/DDBJ databases">
        <authorList>
            <consortium name="Genoscope - CEA"/>
            <person name="William W."/>
        </authorList>
    </citation>
    <scope>NUCLEOTIDE SEQUENCE [LARGE SCALE GENOMIC DNA]</scope>
</reference>
<proteinExistence type="predicted"/>